<accession>A0ABX7JJJ7</accession>
<proteinExistence type="predicted"/>
<dbReference type="Pfam" id="PF01370">
    <property type="entry name" value="Epimerase"/>
    <property type="match status" value="1"/>
</dbReference>
<keyword evidence="3" id="KW-1185">Reference proteome</keyword>
<feature type="domain" description="NAD-dependent epimerase/dehydratase" evidence="1">
    <location>
        <begin position="97"/>
        <end position="226"/>
    </location>
</feature>
<dbReference type="RefSeq" id="WP_205295384.1">
    <property type="nucleotide sequence ID" value="NZ_CP070369.1"/>
</dbReference>
<sequence length="301" mass="33121">MKLLQIDGKEPVLVTLFGLGLIGSAVDRALRLRFAAQGREIAYDWHDAALRQTQRAAICEALPDGCRVAVVWTGGQSGFAAGDAEMRQETALLAELIRMAEELRRDRQVDFHLISSAGGLFESQTHCSIESQPRPLRHYGMGKLMQEQALAGAGMLDRRYVYRPSSVYGTTRTKRVGLVTALVSNGLSGRTTRISGNPNTLRDYVLADDIGHYIARQIAHPANAPTMQTLLLARGRSASVFEVIERVRERVERPLLLQFDPHPSNTRDMSFLPSALPRDWQATSLVAGISRVATMARSGIA</sequence>
<evidence type="ECO:0000313" key="3">
    <source>
        <dbReference type="Proteomes" id="UP000663629"/>
    </source>
</evidence>
<protein>
    <submittedName>
        <fullName evidence="2">NAD-dependent epimerase/dehydratase family protein</fullName>
    </submittedName>
</protein>
<reference evidence="2 3" key="1">
    <citation type="submission" date="2021-02" db="EMBL/GenBank/DDBJ databases">
        <title>Paracoccus methylovroum sp.nov., a new methanol and methylamine utilizing methylotrophic denitrifer.</title>
        <authorList>
            <person name="Timsy T."/>
            <person name="Behrendt U."/>
            <person name="Ulrich A."/>
            <person name="Spanner T."/>
            <person name="Foesel B.U."/>
            <person name="Horn M.A."/>
            <person name="Kolb S."/>
        </authorList>
    </citation>
    <scope>NUCLEOTIDE SEQUENCE [LARGE SCALE GENOMIC DNA]</scope>
    <source>
        <strain evidence="2 3">H4-D09</strain>
        <plasmid evidence="2 3">p1</plasmid>
    </source>
</reference>
<dbReference type="InterPro" id="IPR036291">
    <property type="entry name" value="NAD(P)-bd_dom_sf"/>
</dbReference>
<dbReference type="EMBL" id="CP070369">
    <property type="protein sequence ID" value="QRZ14407.1"/>
    <property type="molecule type" value="Genomic_DNA"/>
</dbReference>
<evidence type="ECO:0000313" key="2">
    <source>
        <dbReference type="EMBL" id="QRZ14407.1"/>
    </source>
</evidence>
<organism evidence="2 3">
    <name type="scientific">Paracoccus methylovorus</name>
    <dbReference type="NCBI Taxonomy" id="2812658"/>
    <lineage>
        <taxon>Bacteria</taxon>
        <taxon>Pseudomonadati</taxon>
        <taxon>Pseudomonadota</taxon>
        <taxon>Alphaproteobacteria</taxon>
        <taxon>Rhodobacterales</taxon>
        <taxon>Paracoccaceae</taxon>
        <taxon>Paracoccus</taxon>
    </lineage>
</organism>
<geneLocation type="plasmid" evidence="2 3">
    <name>p1</name>
</geneLocation>
<name>A0ABX7JJJ7_9RHOB</name>
<keyword evidence="2" id="KW-0614">Plasmid</keyword>
<dbReference type="Gene3D" id="3.40.50.720">
    <property type="entry name" value="NAD(P)-binding Rossmann-like Domain"/>
    <property type="match status" value="1"/>
</dbReference>
<dbReference type="InterPro" id="IPR001509">
    <property type="entry name" value="Epimerase_deHydtase"/>
</dbReference>
<evidence type="ECO:0000259" key="1">
    <source>
        <dbReference type="Pfam" id="PF01370"/>
    </source>
</evidence>
<dbReference type="Proteomes" id="UP000663629">
    <property type="component" value="Plasmid p1"/>
</dbReference>
<gene>
    <name evidence="2" type="ORF">JWJ88_13035</name>
</gene>
<dbReference type="SUPFAM" id="SSF51735">
    <property type="entry name" value="NAD(P)-binding Rossmann-fold domains"/>
    <property type="match status" value="1"/>
</dbReference>